<dbReference type="AlphaFoldDB" id="A0A6A6EIH4"/>
<sequence>MVLGIITAIAICPGIIGTAEAVRQGQKANAREQHRGRKSHLVVTLPKKNSYSQKFDGSLVVLKDNKLFVDTAASLLGTHHGHPFTGYYLPYPANQNKWKAAGWKGEGMVSTISDGPPILNWIYVDSKTHEVKYGVRAEAEPHLTGPWDCTDQDRRLTFEGWEGFTAVQEDEEMDLWALYFDRDDNGLRGEGQIGWERKRMLQVQIARTERVKTKEMANEERDETLKRIATKEKEGRETVIGEGVATNV</sequence>
<keyword evidence="1" id="KW-0732">Signal</keyword>
<dbReference type="PANTHER" id="PTHR38049:SF2">
    <property type="entry name" value="RICIN B LECTIN DOMAIN-CONTAINING PROTEIN"/>
    <property type="match status" value="1"/>
</dbReference>
<keyword evidence="3" id="KW-1185">Reference proteome</keyword>
<dbReference type="EMBL" id="ML994617">
    <property type="protein sequence ID" value="KAF2191221.1"/>
    <property type="molecule type" value="Genomic_DNA"/>
</dbReference>
<protein>
    <submittedName>
        <fullName evidence="2">Uncharacterized protein</fullName>
    </submittedName>
</protein>
<name>A0A6A6EIH4_9PEZI</name>
<evidence type="ECO:0000313" key="3">
    <source>
        <dbReference type="Proteomes" id="UP000800200"/>
    </source>
</evidence>
<feature type="chain" id="PRO_5025670657" evidence="1">
    <location>
        <begin position="22"/>
        <end position="248"/>
    </location>
</feature>
<organism evidence="2 3">
    <name type="scientific">Zopfia rhizophila CBS 207.26</name>
    <dbReference type="NCBI Taxonomy" id="1314779"/>
    <lineage>
        <taxon>Eukaryota</taxon>
        <taxon>Fungi</taxon>
        <taxon>Dikarya</taxon>
        <taxon>Ascomycota</taxon>
        <taxon>Pezizomycotina</taxon>
        <taxon>Dothideomycetes</taxon>
        <taxon>Dothideomycetes incertae sedis</taxon>
        <taxon>Zopfiaceae</taxon>
        <taxon>Zopfia</taxon>
    </lineage>
</organism>
<evidence type="ECO:0000313" key="2">
    <source>
        <dbReference type="EMBL" id="KAF2191221.1"/>
    </source>
</evidence>
<feature type="signal peptide" evidence="1">
    <location>
        <begin position="1"/>
        <end position="21"/>
    </location>
</feature>
<reference evidence="2" key="1">
    <citation type="journal article" date="2020" name="Stud. Mycol.">
        <title>101 Dothideomycetes genomes: a test case for predicting lifestyles and emergence of pathogens.</title>
        <authorList>
            <person name="Haridas S."/>
            <person name="Albert R."/>
            <person name="Binder M."/>
            <person name="Bloem J."/>
            <person name="Labutti K."/>
            <person name="Salamov A."/>
            <person name="Andreopoulos B."/>
            <person name="Baker S."/>
            <person name="Barry K."/>
            <person name="Bills G."/>
            <person name="Bluhm B."/>
            <person name="Cannon C."/>
            <person name="Castanera R."/>
            <person name="Culley D."/>
            <person name="Daum C."/>
            <person name="Ezra D."/>
            <person name="Gonzalez J."/>
            <person name="Henrissat B."/>
            <person name="Kuo A."/>
            <person name="Liang C."/>
            <person name="Lipzen A."/>
            <person name="Lutzoni F."/>
            <person name="Magnuson J."/>
            <person name="Mondo S."/>
            <person name="Nolan M."/>
            <person name="Ohm R."/>
            <person name="Pangilinan J."/>
            <person name="Park H.-J."/>
            <person name="Ramirez L."/>
            <person name="Alfaro M."/>
            <person name="Sun H."/>
            <person name="Tritt A."/>
            <person name="Yoshinaga Y."/>
            <person name="Zwiers L.-H."/>
            <person name="Turgeon B."/>
            <person name="Goodwin S."/>
            <person name="Spatafora J."/>
            <person name="Crous P."/>
            <person name="Grigoriev I."/>
        </authorList>
    </citation>
    <scope>NUCLEOTIDE SEQUENCE</scope>
    <source>
        <strain evidence="2">CBS 207.26</strain>
    </source>
</reference>
<proteinExistence type="predicted"/>
<gene>
    <name evidence="2" type="ORF">K469DRAFT_622700</name>
</gene>
<dbReference type="OrthoDB" id="3928002at2759"/>
<evidence type="ECO:0000256" key="1">
    <source>
        <dbReference type="SAM" id="SignalP"/>
    </source>
</evidence>
<dbReference type="PANTHER" id="PTHR38049">
    <property type="entry name" value="RICIN B LECTIN DOMAIN-CONTAINING PROTEIN"/>
    <property type="match status" value="1"/>
</dbReference>
<accession>A0A6A6EIH4</accession>
<dbReference type="Proteomes" id="UP000800200">
    <property type="component" value="Unassembled WGS sequence"/>
</dbReference>